<accession>A0A6N6W3L3</accession>
<protein>
    <submittedName>
        <fullName evidence="1">Uncharacterized protein</fullName>
    </submittedName>
</protein>
<sequence>MAIIEVSNIQFSSPKIPTFTSPRSELNLEAVGRRRPRIQGIAFPAVLSLLLHSTFSHLSFRPTGTLLGFAEVGNVSPFKVWCALGAVLVYAFTRYRFDPATTEAWSAVGDELYGFVAEEIRDVAQREVTRYLMGGPKPEWIHGIEGMTNRIDSVPKKWGEEGEGKRLARVNVEVLMTERGIDNLPLRRPKLQQGQIVFEYFAYWKPSGGALGRSELVCL</sequence>
<evidence type="ECO:0000313" key="1">
    <source>
        <dbReference type="EMBL" id="KAE8755175.1"/>
    </source>
</evidence>
<dbReference type="AlphaFoldDB" id="A0A6N6W3L3"/>
<dbReference type="RefSeq" id="WP_154566232.1">
    <property type="nucleotide sequence ID" value="NZ_VOSW01000097.1"/>
</dbReference>
<proteinExistence type="predicted"/>
<reference evidence="1 2" key="1">
    <citation type="journal article" date="2020" name="Int. J. Syst. Evol. Microbiol.">
        <title>Paraburkholderia madseniana sp. nov., a phenolic acid-degrading bacterium isolated from acidic forest soil.</title>
        <authorList>
            <person name="Wilhelm R.C."/>
            <person name="Murphy S.J.L."/>
            <person name="Feriancek N.M."/>
            <person name="Karasz D.C."/>
            <person name="DeRito C.M."/>
            <person name="Newman J.D."/>
            <person name="Buckley D.H."/>
        </authorList>
    </citation>
    <scope>NUCLEOTIDE SEQUENCE [LARGE SCALE GENOMIC DNA]</scope>
    <source>
        <strain evidence="1 2">RP11</strain>
    </source>
</reference>
<organism evidence="1 2">
    <name type="scientific">Paraburkholderia madseniana</name>
    <dbReference type="NCBI Taxonomy" id="2599607"/>
    <lineage>
        <taxon>Bacteria</taxon>
        <taxon>Pseudomonadati</taxon>
        <taxon>Pseudomonadota</taxon>
        <taxon>Betaproteobacteria</taxon>
        <taxon>Burkholderiales</taxon>
        <taxon>Burkholderiaceae</taxon>
        <taxon>Paraburkholderia</taxon>
    </lineage>
</organism>
<gene>
    <name evidence="1" type="ORF">FSO04_35805</name>
</gene>
<dbReference type="OrthoDB" id="9134061at2"/>
<name>A0A6N6W3L3_9BURK</name>
<dbReference type="EMBL" id="VOSW01000097">
    <property type="protein sequence ID" value="KAE8755175.1"/>
    <property type="molecule type" value="Genomic_DNA"/>
</dbReference>
<dbReference type="Proteomes" id="UP000463700">
    <property type="component" value="Unassembled WGS sequence"/>
</dbReference>
<evidence type="ECO:0000313" key="2">
    <source>
        <dbReference type="Proteomes" id="UP000463700"/>
    </source>
</evidence>
<comment type="caution">
    <text evidence="1">The sequence shown here is derived from an EMBL/GenBank/DDBJ whole genome shotgun (WGS) entry which is preliminary data.</text>
</comment>